<sequence>MNISFNAGSSGGYSSINKNSAQYKAVERDHLSAIIANEASMSEKERLIYETFGGRDTIIKNYMKLYDSNGNFLNAYGVAGMCVDGKSPSEYNQIIDVSEDWRQEMFDMVKREFIQENGVANGDTTKRTSLYTAYQKSIKIDDRLKGTWTLGQYEKAYNKAFYDAVKAANPNWQQGQPFDSRILDSVTRESVESQLVKSGNTFVKKSSSGSRLDMKI</sequence>
<dbReference type="OrthoDB" id="1937363at2"/>
<keyword evidence="2" id="KW-1185">Reference proteome</keyword>
<reference evidence="1" key="1">
    <citation type="submission" date="2018-09" db="EMBL/GenBank/DDBJ databases">
        <title>Murine metabolic-syndrome-specific gut microbial biobank.</title>
        <authorList>
            <person name="Liu C."/>
        </authorList>
    </citation>
    <scope>NUCLEOTIDE SEQUENCE</scope>
    <source>
        <strain evidence="1">D42-62</strain>
    </source>
</reference>
<gene>
    <name evidence="1" type="ORF">D5281_21145</name>
</gene>
<dbReference type="AlphaFoldDB" id="A0A9X5BJQ0"/>
<accession>A0A9X5BJQ0</accession>
<evidence type="ECO:0000313" key="2">
    <source>
        <dbReference type="Proteomes" id="UP001154420"/>
    </source>
</evidence>
<proteinExistence type="predicted"/>
<dbReference type="InterPro" id="IPR024540">
    <property type="entry name" value="DUF3879"/>
</dbReference>
<dbReference type="EMBL" id="QZDT01000060">
    <property type="protein sequence ID" value="NBJ95001.1"/>
    <property type="molecule type" value="Genomic_DNA"/>
</dbReference>
<dbReference type="RefSeq" id="WP_016303038.1">
    <property type="nucleotide sequence ID" value="NZ_QZDT01000060.1"/>
</dbReference>
<protein>
    <submittedName>
        <fullName evidence="1">Uncharacterized protein</fullName>
    </submittedName>
</protein>
<organism evidence="1 2">
    <name type="scientific">Parablautia muri</name>
    <dbReference type="NCBI Taxonomy" id="2320879"/>
    <lineage>
        <taxon>Bacteria</taxon>
        <taxon>Bacillati</taxon>
        <taxon>Bacillota</taxon>
        <taxon>Clostridia</taxon>
        <taxon>Lachnospirales</taxon>
        <taxon>Lachnospiraceae</taxon>
        <taxon>Parablautia</taxon>
    </lineage>
</organism>
<dbReference type="Pfam" id="PF12995">
    <property type="entry name" value="DUF3879"/>
    <property type="match status" value="1"/>
</dbReference>
<name>A0A9X5BJQ0_9FIRM</name>
<evidence type="ECO:0000313" key="1">
    <source>
        <dbReference type="EMBL" id="NBJ95001.1"/>
    </source>
</evidence>
<dbReference type="Proteomes" id="UP001154420">
    <property type="component" value="Unassembled WGS sequence"/>
</dbReference>
<comment type="caution">
    <text evidence="1">The sequence shown here is derived from an EMBL/GenBank/DDBJ whole genome shotgun (WGS) entry which is preliminary data.</text>
</comment>